<comment type="subunit">
    <text evidence="4 13">Homodimer.</text>
</comment>
<keyword evidence="7 13" id="KW-0808">Transferase</keyword>
<dbReference type="PANTHER" id="PTHR42684">
    <property type="entry name" value="ADENOSYLMETHIONINE-8-AMINO-7-OXONONANOATE AMINOTRANSFERASE"/>
    <property type="match status" value="1"/>
</dbReference>
<feature type="modified residue" description="N6-(pyridoxal phosphate)lysine" evidence="13">
    <location>
        <position position="297"/>
    </location>
</feature>
<gene>
    <name evidence="13" type="primary">bioA</name>
    <name evidence="14" type="ordered locus">Plabr_4626</name>
</gene>
<dbReference type="EC" id="2.6.1.62" evidence="13"/>
<evidence type="ECO:0000256" key="12">
    <source>
        <dbReference type="ARBA" id="ARBA00060970"/>
    </source>
</evidence>
<dbReference type="AlphaFoldDB" id="F0SP89"/>
<keyword evidence="10 13" id="KW-0663">Pyridoxal phosphate</keyword>
<dbReference type="GO" id="GO:0030170">
    <property type="term" value="F:pyridoxal phosphate binding"/>
    <property type="evidence" value="ECO:0007669"/>
    <property type="project" value="UniProtKB-UniRule"/>
</dbReference>
<comment type="catalytic activity">
    <reaction evidence="11 13">
        <text>(8S)-8-amino-7-oxononanoate + S-adenosyl-L-methionine = S-adenosyl-4-methylsulfanyl-2-oxobutanoate + (7R,8S)-7,8-diammoniononanoate</text>
        <dbReference type="Rhea" id="RHEA:16861"/>
        <dbReference type="ChEBI" id="CHEBI:16490"/>
        <dbReference type="ChEBI" id="CHEBI:59789"/>
        <dbReference type="ChEBI" id="CHEBI:149468"/>
        <dbReference type="ChEBI" id="CHEBI:149469"/>
        <dbReference type="EC" id="2.6.1.62"/>
    </reaction>
</comment>
<accession>F0SP89</accession>
<dbReference type="NCBIfam" id="TIGR00508">
    <property type="entry name" value="bioA"/>
    <property type="match status" value="1"/>
</dbReference>
<dbReference type="InterPro" id="IPR015422">
    <property type="entry name" value="PyrdxlP-dep_Trfase_small"/>
</dbReference>
<dbReference type="SUPFAM" id="SSF53383">
    <property type="entry name" value="PLP-dependent transferases"/>
    <property type="match status" value="1"/>
</dbReference>
<dbReference type="OrthoDB" id="9816013at2"/>
<comment type="cofactor">
    <cofactor evidence="1 13">
        <name>pyridoxal 5'-phosphate</name>
        <dbReference type="ChEBI" id="CHEBI:597326"/>
    </cofactor>
</comment>
<feature type="binding site" evidence="13">
    <location>
        <position position="332"/>
    </location>
    <ligand>
        <name>substrate</name>
    </ligand>
</feature>
<dbReference type="GO" id="GO:0005737">
    <property type="term" value="C:cytoplasm"/>
    <property type="evidence" value="ECO:0007669"/>
    <property type="project" value="UniProtKB-SubCell"/>
</dbReference>
<dbReference type="InterPro" id="IPR005815">
    <property type="entry name" value="BioA"/>
</dbReference>
<dbReference type="HOGENOM" id="CLU_016922_4_3_0"/>
<evidence type="ECO:0000256" key="6">
    <source>
        <dbReference type="ARBA" id="ARBA00022576"/>
    </source>
</evidence>
<dbReference type="CDD" id="cd00610">
    <property type="entry name" value="OAT_like"/>
    <property type="match status" value="1"/>
</dbReference>
<keyword evidence="9 13" id="KW-0093">Biotin biosynthesis</keyword>
<dbReference type="KEGG" id="pbs:Plabr_4626"/>
<dbReference type="Gene3D" id="3.40.640.10">
    <property type="entry name" value="Type I PLP-dependent aspartate aminotransferase-like (Major domain)"/>
    <property type="match status" value="1"/>
</dbReference>
<feature type="site" description="Participates in the substrate recognition with KAPA and in a stacking interaction with the adenine ring of SAM" evidence="13">
    <location>
        <position position="26"/>
    </location>
</feature>
<dbReference type="STRING" id="756272.Plabr_4626"/>
<comment type="pathway">
    <text evidence="3 13">Cofactor biosynthesis; biotin biosynthesis; 7,8-diaminononanoate from 8-amino-7-oxononanoate (SAM route): step 1/1.</text>
</comment>
<dbReference type="InterPro" id="IPR015424">
    <property type="entry name" value="PyrdxlP-dep_Trfase"/>
</dbReference>
<evidence type="ECO:0000256" key="8">
    <source>
        <dbReference type="ARBA" id="ARBA00022691"/>
    </source>
</evidence>
<evidence type="ECO:0000256" key="2">
    <source>
        <dbReference type="ARBA" id="ARBA00004496"/>
    </source>
</evidence>
<dbReference type="RefSeq" id="WP_013630901.1">
    <property type="nucleotide sequence ID" value="NC_015174.1"/>
</dbReference>
<feature type="binding site" evidence="13">
    <location>
        <position position="162"/>
    </location>
    <ligand>
        <name>substrate</name>
    </ligand>
</feature>
<keyword evidence="15" id="KW-1185">Reference proteome</keyword>
<dbReference type="Proteomes" id="UP000006860">
    <property type="component" value="Chromosome"/>
</dbReference>
<comment type="similarity">
    <text evidence="12 13">Belongs to the class-III pyridoxal-phosphate-dependent aminotransferase family. BioA subfamily.</text>
</comment>
<evidence type="ECO:0000256" key="3">
    <source>
        <dbReference type="ARBA" id="ARBA00005063"/>
    </source>
</evidence>
<dbReference type="eggNOG" id="COG0161">
    <property type="taxonomic scope" value="Bacteria"/>
</dbReference>
<evidence type="ECO:0000256" key="4">
    <source>
        <dbReference type="ARBA" id="ARBA00011738"/>
    </source>
</evidence>
<name>F0SP89_RUBBR</name>
<evidence type="ECO:0000256" key="13">
    <source>
        <dbReference type="HAMAP-Rule" id="MF_00834"/>
    </source>
</evidence>
<dbReference type="GO" id="GO:0009102">
    <property type="term" value="P:biotin biosynthetic process"/>
    <property type="evidence" value="ECO:0007669"/>
    <property type="project" value="UniProtKB-UniRule"/>
</dbReference>
<dbReference type="GO" id="GO:0004015">
    <property type="term" value="F:adenosylmethionine-8-amino-7-oxononanoate transaminase activity"/>
    <property type="evidence" value="ECO:0007669"/>
    <property type="project" value="UniProtKB-UniRule"/>
</dbReference>
<protein>
    <recommendedName>
        <fullName evidence="13">Adenosylmethionine-8-amino-7-oxononanoate aminotransferase</fullName>
        <ecNumber evidence="13">2.6.1.62</ecNumber>
    </recommendedName>
    <alternativeName>
        <fullName evidence="13">7,8-diamino-pelargonic acid aminotransferase</fullName>
        <shortName evidence="13">DAPA AT</shortName>
        <shortName evidence="13">DAPA aminotransferase</shortName>
    </alternativeName>
    <alternativeName>
        <fullName evidence="13">7,8-diaminononanoate synthase</fullName>
        <shortName evidence="13">DANS</shortName>
    </alternativeName>
    <alternativeName>
        <fullName evidence="13">Diaminopelargonic acid synthase</fullName>
    </alternativeName>
</protein>
<keyword evidence="8 13" id="KW-0949">S-adenosyl-L-methionine</keyword>
<reference evidence="15" key="1">
    <citation type="submission" date="2011-02" db="EMBL/GenBank/DDBJ databases">
        <title>The complete genome of Planctomyces brasiliensis DSM 5305.</title>
        <authorList>
            <person name="Lucas S."/>
            <person name="Copeland A."/>
            <person name="Lapidus A."/>
            <person name="Bruce D."/>
            <person name="Goodwin L."/>
            <person name="Pitluck S."/>
            <person name="Kyrpides N."/>
            <person name="Mavromatis K."/>
            <person name="Pagani I."/>
            <person name="Ivanova N."/>
            <person name="Ovchinnikova G."/>
            <person name="Lu M."/>
            <person name="Detter J.C."/>
            <person name="Han C."/>
            <person name="Land M."/>
            <person name="Hauser L."/>
            <person name="Markowitz V."/>
            <person name="Cheng J.-F."/>
            <person name="Hugenholtz P."/>
            <person name="Woyke T."/>
            <person name="Wu D."/>
            <person name="Tindall B."/>
            <person name="Pomrenke H.G."/>
            <person name="Brambilla E."/>
            <person name="Klenk H.-P."/>
            <person name="Eisen J.A."/>
        </authorList>
    </citation>
    <scope>NUCLEOTIDE SEQUENCE [LARGE SCALE GENOMIC DNA]</scope>
    <source>
        <strain evidence="15">ATCC 49424 / DSM 5305 / JCM 21570 / NBRC 103401 / IFAM 1448</strain>
    </source>
</reference>
<dbReference type="Pfam" id="PF00202">
    <property type="entry name" value="Aminotran_3"/>
    <property type="match status" value="1"/>
</dbReference>
<evidence type="ECO:0000256" key="11">
    <source>
        <dbReference type="ARBA" id="ARBA00048449"/>
    </source>
</evidence>
<dbReference type="HAMAP" id="MF_00834">
    <property type="entry name" value="BioA"/>
    <property type="match status" value="1"/>
</dbReference>
<evidence type="ECO:0000256" key="9">
    <source>
        <dbReference type="ARBA" id="ARBA00022756"/>
    </source>
</evidence>
<evidence type="ECO:0000256" key="5">
    <source>
        <dbReference type="ARBA" id="ARBA00022490"/>
    </source>
</evidence>
<evidence type="ECO:0000313" key="14">
    <source>
        <dbReference type="EMBL" id="ADY62197.1"/>
    </source>
</evidence>
<dbReference type="FunFam" id="3.40.640.10:FF:000078">
    <property type="entry name" value="Adenosylmethionine-8-amino-7-oxononanoate aminotransferase"/>
    <property type="match status" value="1"/>
</dbReference>
<comment type="subcellular location">
    <subcellularLocation>
        <location evidence="2 13">Cytoplasm</location>
    </subcellularLocation>
</comment>
<evidence type="ECO:0000256" key="1">
    <source>
        <dbReference type="ARBA" id="ARBA00001933"/>
    </source>
</evidence>
<feature type="binding site" evidence="13">
    <location>
        <position position="268"/>
    </location>
    <ligand>
        <name>pyridoxal 5'-phosphate</name>
        <dbReference type="ChEBI" id="CHEBI:597326"/>
    </ligand>
</feature>
<dbReference type="UniPathway" id="UPA00078">
    <property type="reaction ID" value="UER00160"/>
</dbReference>
<dbReference type="PANTHER" id="PTHR42684:SF17">
    <property type="entry name" value="ADENOSYLMETHIONINE-8-AMINO-7-OXONONANOATE AMINOTRANSFERASE"/>
    <property type="match status" value="1"/>
</dbReference>
<organism evidence="14 15">
    <name type="scientific">Rubinisphaera brasiliensis (strain ATCC 49424 / DSM 5305 / JCM 21570 / IAM 15109 / NBRC 103401 / IFAM 1448)</name>
    <name type="common">Planctomyces brasiliensis</name>
    <dbReference type="NCBI Taxonomy" id="756272"/>
    <lineage>
        <taxon>Bacteria</taxon>
        <taxon>Pseudomonadati</taxon>
        <taxon>Planctomycetota</taxon>
        <taxon>Planctomycetia</taxon>
        <taxon>Planctomycetales</taxon>
        <taxon>Planctomycetaceae</taxon>
        <taxon>Rubinisphaera</taxon>
    </lineage>
</organism>
<proteinExistence type="inferred from homology"/>
<dbReference type="Gene3D" id="3.90.1150.10">
    <property type="entry name" value="Aspartate Aminotransferase, domain 1"/>
    <property type="match status" value="1"/>
</dbReference>
<sequence length="463" mass="50742">MTSSTAIQHSVEQLYAWDGRDVWHPFTPMTVHAREKPPIITSGEGFYVFDVEGRKYLDGISSLWCNVHGHRVPELDDAIRSQLDEIAHTTLLGTSTPTAIELAHKIVEQTPEGLNHVFYSDAGSTAVEAALKMVVQYHYQKEGGRESGKPRRTMFVRVAEAYHGDTIGSVSVGRIDAFHGSLEGMLFDTLTIPCPVAYRVPEGYTADSWLEHCYAEVERLIAENADRIAGFIMEPLVQGAAGVMVHPEGYLRHVREVTAKHGIPLIADEVAVGFGKTGTLFACEQEQVTPDILCLAKGITGGYLPLAATVTTSEIFDAFLGEPSEGKTFFHGHTYTGNALACAVALASWKLIEERDVLENVASATDYLQQRMSEVAEHPHVGEVRQKGMMIGIELVLDKEAKTPYPAEQRIGHQVTLAARKRGLIIRPLGNVVILMPAIAMPQQQLAELCDKTLEAIREACSA</sequence>
<feature type="binding site" evidence="13">
    <location>
        <position position="427"/>
    </location>
    <ligand>
        <name>substrate</name>
    </ligand>
</feature>
<evidence type="ECO:0000256" key="10">
    <source>
        <dbReference type="ARBA" id="ARBA00022898"/>
    </source>
</evidence>
<evidence type="ECO:0000313" key="15">
    <source>
        <dbReference type="Proteomes" id="UP000006860"/>
    </source>
</evidence>
<dbReference type="EMBL" id="CP002546">
    <property type="protein sequence ID" value="ADY62197.1"/>
    <property type="molecule type" value="Genomic_DNA"/>
</dbReference>
<keyword evidence="5 13" id="KW-0963">Cytoplasm</keyword>
<feature type="binding site" evidence="13">
    <location>
        <begin position="333"/>
        <end position="334"/>
    </location>
    <ligand>
        <name>pyridoxal 5'-phosphate</name>
        <dbReference type="ChEBI" id="CHEBI:597326"/>
    </ligand>
</feature>
<feature type="binding site" evidence="13">
    <location>
        <position position="297"/>
    </location>
    <ligand>
        <name>substrate</name>
    </ligand>
</feature>
<dbReference type="InterPro" id="IPR005814">
    <property type="entry name" value="Aminotrans_3"/>
</dbReference>
<dbReference type="InterPro" id="IPR015421">
    <property type="entry name" value="PyrdxlP-dep_Trfase_major"/>
</dbReference>
<feature type="binding site" evidence="13">
    <location>
        <begin position="123"/>
        <end position="124"/>
    </location>
    <ligand>
        <name>pyridoxal 5'-phosphate</name>
        <dbReference type="ChEBI" id="CHEBI:597326"/>
    </ligand>
</feature>
<keyword evidence="6 13" id="KW-0032">Aminotransferase</keyword>
<comment type="function">
    <text evidence="13">Catalyzes the transfer of the alpha-amino group from S-adenosyl-L-methionine (SAM) to 7-keto-8-aminopelargonic acid (KAPA) to form 7,8-diaminopelargonic acid (DAPA). It is the only aminotransferase known to utilize SAM as an amino donor.</text>
</comment>
<comment type="caution">
    <text evidence="13">Lacks conserved residue(s) required for the propagation of feature annotation.</text>
</comment>
<evidence type="ECO:0000256" key="7">
    <source>
        <dbReference type="ARBA" id="ARBA00022679"/>
    </source>
</evidence>